<reference evidence="16 17" key="1">
    <citation type="journal article" date="2023" name="Sci. Data">
        <title>Genome assembly of the Korean intertidal mud-creeper Batillaria attramentaria.</title>
        <authorList>
            <person name="Patra A.K."/>
            <person name="Ho P.T."/>
            <person name="Jun S."/>
            <person name="Lee S.J."/>
            <person name="Kim Y."/>
            <person name="Won Y.J."/>
        </authorList>
    </citation>
    <scope>NUCLEOTIDE SEQUENCE [LARGE SCALE GENOMIC DNA]</scope>
    <source>
        <strain evidence="16">Wonlab-2016</strain>
    </source>
</reference>
<dbReference type="InterPro" id="IPR045054">
    <property type="entry name" value="P4HA-like"/>
</dbReference>
<evidence type="ECO:0000313" key="16">
    <source>
        <dbReference type="EMBL" id="KAK7494430.1"/>
    </source>
</evidence>
<evidence type="ECO:0000256" key="11">
    <source>
        <dbReference type="ARBA" id="ARBA00023004"/>
    </source>
</evidence>
<proteinExistence type="inferred from homology"/>
<evidence type="ECO:0000256" key="10">
    <source>
        <dbReference type="ARBA" id="ARBA00023002"/>
    </source>
</evidence>
<dbReference type="PANTHER" id="PTHR10869:SF244">
    <property type="entry name" value="PROLYL 4-HYDROXYLASE SUBUNIT ALPHA-2"/>
    <property type="match status" value="1"/>
</dbReference>
<dbReference type="FunFam" id="1.25.40.10:FF:000006">
    <property type="entry name" value="Prolyl 4-hydroxylase subunit alpha 2"/>
    <property type="match status" value="1"/>
</dbReference>
<dbReference type="EC" id="1.14.11.2" evidence="5"/>
<keyword evidence="12" id="KW-0325">Glycoprotein</keyword>
<dbReference type="Gene3D" id="2.60.120.620">
    <property type="entry name" value="q2cbj1_9rhob like domain"/>
    <property type="match status" value="1"/>
</dbReference>
<dbReference type="SMART" id="SM00702">
    <property type="entry name" value="P4Hc"/>
    <property type="match status" value="1"/>
</dbReference>
<evidence type="ECO:0000256" key="12">
    <source>
        <dbReference type="ARBA" id="ARBA00023180"/>
    </source>
</evidence>
<dbReference type="PANTHER" id="PTHR10869">
    <property type="entry name" value="PROLYL 4-HYDROXYLASE ALPHA SUBUNIT"/>
    <property type="match status" value="1"/>
</dbReference>
<comment type="cofactor">
    <cofactor evidence="1">
        <name>L-ascorbate</name>
        <dbReference type="ChEBI" id="CHEBI:38290"/>
    </cofactor>
</comment>
<evidence type="ECO:0000256" key="7">
    <source>
        <dbReference type="ARBA" id="ARBA00022824"/>
    </source>
</evidence>
<keyword evidence="11" id="KW-0408">Iron</keyword>
<gene>
    <name evidence="16" type="ORF">BaRGS_00014322</name>
</gene>
<dbReference type="FunFam" id="2.60.120.620:FF:000001">
    <property type="entry name" value="Prolyl 4-hydroxylase subunit alpha 2"/>
    <property type="match status" value="1"/>
</dbReference>
<keyword evidence="14" id="KW-0732">Signal</keyword>
<keyword evidence="6" id="KW-0479">Metal-binding</keyword>
<dbReference type="InterPro" id="IPR059068">
    <property type="entry name" value="TPR_P4H"/>
</dbReference>
<dbReference type="InterPro" id="IPR006620">
    <property type="entry name" value="Pro_4_hyd_alph"/>
</dbReference>
<comment type="caution">
    <text evidence="16">The sequence shown here is derived from an EMBL/GenBank/DDBJ whole genome shotgun (WGS) entry which is preliminary data.</text>
</comment>
<keyword evidence="17" id="KW-1185">Reference proteome</keyword>
<evidence type="ECO:0000256" key="6">
    <source>
        <dbReference type="ARBA" id="ARBA00022723"/>
    </source>
</evidence>
<dbReference type="GO" id="GO:0046872">
    <property type="term" value="F:metal ion binding"/>
    <property type="evidence" value="ECO:0007669"/>
    <property type="project" value="UniProtKB-KW"/>
</dbReference>
<dbReference type="InterPro" id="IPR013547">
    <property type="entry name" value="P4H_N"/>
</dbReference>
<accession>A0ABD0L517</accession>
<name>A0ABD0L517_9CAEN</name>
<comment type="function">
    <text evidence="2">Catalyzes the post-translational formation of 4-hydroxyproline in -Xaa-Pro-Gly- sequences in collagens and other proteins.</text>
</comment>
<dbReference type="Pfam" id="PF13640">
    <property type="entry name" value="2OG-FeII_Oxy_3"/>
    <property type="match status" value="1"/>
</dbReference>
<comment type="similarity">
    <text evidence="4">Belongs to the P4HA family.</text>
</comment>
<dbReference type="Gene3D" id="6.10.140.1460">
    <property type="match status" value="1"/>
</dbReference>
<dbReference type="GO" id="GO:0031418">
    <property type="term" value="F:L-ascorbic acid binding"/>
    <property type="evidence" value="ECO:0007669"/>
    <property type="project" value="UniProtKB-KW"/>
</dbReference>
<dbReference type="GO" id="GO:0005788">
    <property type="term" value="C:endoplasmic reticulum lumen"/>
    <property type="evidence" value="ECO:0007669"/>
    <property type="project" value="UniProtKB-SubCell"/>
</dbReference>
<dbReference type="Pfam" id="PF23558">
    <property type="entry name" value="TPR_P4H"/>
    <property type="match status" value="1"/>
</dbReference>
<evidence type="ECO:0000256" key="9">
    <source>
        <dbReference type="ARBA" id="ARBA00022964"/>
    </source>
</evidence>
<keyword evidence="8" id="KW-0847">Vitamin C</keyword>
<dbReference type="SUPFAM" id="SSF48452">
    <property type="entry name" value="TPR-like"/>
    <property type="match status" value="1"/>
</dbReference>
<keyword evidence="13" id="KW-0175">Coiled coil</keyword>
<dbReference type="Pfam" id="PF08336">
    <property type="entry name" value="P4Ha_N"/>
    <property type="match status" value="1"/>
</dbReference>
<dbReference type="Proteomes" id="UP001519460">
    <property type="component" value="Unassembled WGS sequence"/>
</dbReference>
<evidence type="ECO:0000256" key="1">
    <source>
        <dbReference type="ARBA" id="ARBA00001961"/>
    </source>
</evidence>
<evidence type="ECO:0000256" key="8">
    <source>
        <dbReference type="ARBA" id="ARBA00022896"/>
    </source>
</evidence>
<evidence type="ECO:0000256" key="2">
    <source>
        <dbReference type="ARBA" id="ARBA00002035"/>
    </source>
</evidence>
<evidence type="ECO:0000313" key="17">
    <source>
        <dbReference type="Proteomes" id="UP001519460"/>
    </source>
</evidence>
<evidence type="ECO:0000259" key="15">
    <source>
        <dbReference type="PROSITE" id="PS51471"/>
    </source>
</evidence>
<dbReference type="InterPro" id="IPR011990">
    <property type="entry name" value="TPR-like_helical_dom_sf"/>
</dbReference>
<dbReference type="Gene3D" id="1.25.40.10">
    <property type="entry name" value="Tetratricopeptide repeat domain"/>
    <property type="match status" value="2"/>
</dbReference>
<keyword evidence="9" id="KW-0223">Dioxygenase</keyword>
<keyword evidence="7" id="KW-0256">Endoplasmic reticulum</keyword>
<feature type="chain" id="PRO_5044870329" description="procollagen-proline 4-dioxygenase" evidence="14">
    <location>
        <begin position="22"/>
        <end position="573"/>
    </location>
</feature>
<feature type="coiled-coil region" evidence="13">
    <location>
        <begin position="48"/>
        <end position="75"/>
    </location>
</feature>
<evidence type="ECO:0000256" key="14">
    <source>
        <dbReference type="SAM" id="SignalP"/>
    </source>
</evidence>
<dbReference type="GO" id="GO:0004656">
    <property type="term" value="F:procollagen-proline 4-dioxygenase activity"/>
    <property type="evidence" value="ECO:0007669"/>
    <property type="project" value="UniProtKB-EC"/>
</dbReference>
<dbReference type="InterPro" id="IPR005123">
    <property type="entry name" value="Oxoglu/Fe-dep_dioxygenase_dom"/>
</dbReference>
<sequence>MMPECCWNLLLLACVATFVSAEVFTSLAHLEAALYAEKSIASTLKNYVSKERERLDKLEKIASDYEQHSQKALKDPHFYLANPVNAFLLIKRFTLDWDRQMSPVVSNHSWEEFNQDLQYARQDLPTFEDLTGAATALMRLQDTYHLDTSNIAHGDLGGVESSTLTVDECFELGRLSYNEDDFYHTTLWMEEAVKLLGDDSSREDARASMLDYLAFAYYKKDLYHTTLWMQEALDLETVAPPEEKNIPRKEILDYLSYTLAMQGYVKHALVLTNELLALDPSHERAHNNKQYFEEMLEKQGETVSRGDTAERPAIKRQVDEYRQSMEFQTYEALCRGENTQKIKDGHKLTCRYVHNNNPLLILQPAKEETMHIDPWLVLYHDVMSDKEISDIKFLATPKLNRATVQNSKTGELETATYRISKSAWLKGADHPTVAAVNQRIEAITGLELETAEELQIANYGLGGHYEPHYDFARKEEKDAFKSLGTGNRIATFLTYMTDVEAGGATVFPYIGLKLFPKKGTAAFWYNLYKNGDGIYNTRHAACPVLVGVKWVANKWIHERGQEFRRPCSTSPDE</sequence>
<organism evidence="16 17">
    <name type="scientific">Batillaria attramentaria</name>
    <dbReference type="NCBI Taxonomy" id="370345"/>
    <lineage>
        <taxon>Eukaryota</taxon>
        <taxon>Metazoa</taxon>
        <taxon>Spiralia</taxon>
        <taxon>Lophotrochozoa</taxon>
        <taxon>Mollusca</taxon>
        <taxon>Gastropoda</taxon>
        <taxon>Caenogastropoda</taxon>
        <taxon>Sorbeoconcha</taxon>
        <taxon>Cerithioidea</taxon>
        <taxon>Batillariidae</taxon>
        <taxon>Batillaria</taxon>
    </lineage>
</organism>
<feature type="domain" description="Fe2OG dioxygenase" evidence="15">
    <location>
        <begin position="450"/>
        <end position="558"/>
    </location>
</feature>
<dbReference type="EMBL" id="JACVVK020000083">
    <property type="protein sequence ID" value="KAK7494430.1"/>
    <property type="molecule type" value="Genomic_DNA"/>
</dbReference>
<dbReference type="PROSITE" id="PS51471">
    <property type="entry name" value="FE2OG_OXY"/>
    <property type="match status" value="1"/>
</dbReference>
<protein>
    <recommendedName>
        <fullName evidence="5">procollagen-proline 4-dioxygenase</fullName>
        <ecNumber evidence="5">1.14.11.2</ecNumber>
    </recommendedName>
</protein>
<evidence type="ECO:0000256" key="5">
    <source>
        <dbReference type="ARBA" id="ARBA00012269"/>
    </source>
</evidence>
<evidence type="ECO:0000256" key="4">
    <source>
        <dbReference type="ARBA" id="ARBA00006511"/>
    </source>
</evidence>
<comment type="subcellular location">
    <subcellularLocation>
        <location evidence="3">Endoplasmic reticulum lumen</location>
    </subcellularLocation>
</comment>
<keyword evidence="10" id="KW-0560">Oxidoreductase</keyword>
<feature type="signal peptide" evidence="14">
    <location>
        <begin position="1"/>
        <end position="21"/>
    </location>
</feature>
<evidence type="ECO:0000256" key="3">
    <source>
        <dbReference type="ARBA" id="ARBA00004319"/>
    </source>
</evidence>
<evidence type="ECO:0000256" key="13">
    <source>
        <dbReference type="SAM" id="Coils"/>
    </source>
</evidence>
<dbReference type="InterPro" id="IPR044862">
    <property type="entry name" value="Pro_4_hyd_alph_FE2OG_OXY"/>
</dbReference>
<dbReference type="AlphaFoldDB" id="A0ABD0L517"/>